<evidence type="ECO:0000256" key="17">
    <source>
        <dbReference type="SAM" id="Phobius"/>
    </source>
</evidence>
<dbReference type="EMBL" id="JAFLWI010000002">
    <property type="protein sequence ID" value="MBO0481028.1"/>
    <property type="molecule type" value="Genomic_DNA"/>
</dbReference>
<protein>
    <recommendedName>
        <fullName evidence="12">Probable peptidoglycan glycosyltransferase FtsW</fullName>
        <ecNumber evidence="14">2.4.99.28</ecNumber>
    </recommendedName>
    <alternativeName>
        <fullName evidence="13">Cell division protein FtsW</fullName>
    </alternativeName>
    <alternativeName>
        <fullName evidence="10">Cell wall polymerase</fullName>
    </alternativeName>
    <alternativeName>
        <fullName evidence="9">Peptidoglycan polymerase</fullName>
    </alternativeName>
</protein>
<evidence type="ECO:0000256" key="7">
    <source>
        <dbReference type="ARBA" id="ARBA00022989"/>
    </source>
</evidence>
<feature type="transmembrane region" description="Helical" evidence="17">
    <location>
        <begin position="204"/>
        <end position="221"/>
    </location>
</feature>
<feature type="transmembrane region" description="Helical" evidence="17">
    <location>
        <begin position="52"/>
        <end position="74"/>
    </location>
</feature>
<comment type="function">
    <text evidence="16">Peptidoglycan polymerase that is essential for cell division.</text>
</comment>
<evidence type="ECO:0000256" key="9">
    <source>
        <dbReference type="ARBA" id="ARBA00032370"/>
    </source>
</evidence>
<evidence type="ECO:0000256" key="15">
    <source>
        <dbReference type="ARBA" id="ARBA00049902"/>
    </source>
</evidence>
<evidence type="ECO:0000256" key="14">
    <source>
        <dbReference type="ARBA" id="ARBA00044770"/>
    </source>
</evidence>
<evidence type="ECO:0000256" key="8">
    <source>
        <dbReference type="ARBA" id="ARBA00023136"/>
    </source>
</evidence>
<evidence type="ECO:0000256" key="1">
    <source>
        <dbReference type="ARBA" id="ARBA00004141"/>
    </source>
</evidence>
<keyword evidence="3" id="KW-0808">Transferase</keyword>
<feature type="transmembrane region" description="Helical" evidence="17">
    <location>
        <begin position="181"/>
        <end position="198"/>
    </location>
</feature>
<comment type="caution">
    <text evidence="18">The sequence shown here is derived from an EMBL/GenBank/DDBJ whole genome shotgun (WGS) entry which is preliminary data.</text>
</comment>
<evidence type="ECO:0000256" key="5">
    <source>
        <dbReference type="ARBA" id="ARBA00022960"/>
    </source>
</evidence>
<dbReference type="Pfam" id="PF01098">
    <property type="entry name" value="FTSW_RODA_SPOVE"/>
    <property type="match status" value="1"/>
</dbReference>
<feature type="transmembrane region" description="Helical" evidence="17">
    <location>
        <begin position="12"/>
        <end position="32"/>
    </location>
</feature>
<evidence type="ECO:0000256" key="12">
    <source>
        <dbReference type="ARBA" id="ARBA00041185"/>
    </source>
</evidence>
<keyword evidence="2" id="KW-0328">Glycosyltransferase</keyword>
<accession>A0ABS3HX27</accession>
<dbReference type="InterPro" id="IPR001182">
    <property type="entry name" value="FtsW/RodA"/>
</dbReference>
<evidence type="ECO:0000256" key="11">
    <source>
        <dbReference type="ARBA" id="ARBA00038053"/>
    </source>
</evidence>
<evidence type="ECO:0000256" key="6">
    <source>
        <dbReference type="ARBA" id="ARBA00022984"/>
    </source>
</evidence>
<evidence type="ECO:0000256" key="2">
    <source>
        <dbReference type="ARBA" id="ARBA00022676"/>
    </source>
</evidence>
<evidence type="ECO:0000256" key="16">
    <source>
        <dbReference type="ARBA" id="ARBA00049966"/>
    </source>
</evidence>
<proteinExistence type="inferred from homology"/>
<evidence type="ECO:0000313" key="19">
    <source>
        <dbReference type="Proteomes" id="UP000664832"/>
    </source>
</evidence>
<keyword evidence="19" id="KW-1185">Reference proteome</keyword>
<evidence type="ECO:0000256" key="10">
    <source>
        <dbReference type="ARBA" id="ARBA00033270"/>
    </source>
</evidence>
<gene>
    <name evidence="18" type="ORF">JZO71_01655</name>
</gene>
<sequence length="424" mass="47319">MRLIVWDTRFVSFLANVWCPFFEAIYCFSPVLNRCLKRRENIVRKRKTIDWLLLLPYLGVSVVGLLLVFSASSYRLTAEGQNALSLFYKQAVFMGMSWFVIAGIYRLKKKILLKGFLAKIALGLGVVSLILVYVIGVNINGAQRWVSLGGIQFQPSEITNVALILYLAYFFRVERSKKEMWVPYVLVLFSGLLILFQPKVTGAIILWGIALVIITTAQLPYQFSIAVFLATIAGVAVVGGTILFLGNHDLLPNLFMHTYDRIQLVRDPFLDPYGKGFQMSNSYYALYNGGFFGRGLGNSITKKGYLPVAETDFIYSILVEELGMIVGLIVLALLFLIILRLFMLAAKEASQQISLIYFGVGTLLLLQTSINIASILGMIPMTGIPLPFISYGGTSYLFLSIALGICLKFSSEVSVNDQAFEQRV</sequence>
<evidence type="ECO:0000256" key="3">
    <source>
        <dbReference type="ARBA" id="ARBA00022679"/>
    </source>
</evidence>
<feature type="transmembrane region" description="Helical" evidence="17">
    <location>
        <begin position="151"/>
        <end position="169"/>
    </location>
</feature>
<comment type="catalytic activity">
    <reaction evidence="15">
        <text>[GlcNAc-(1-&gt;4)-Mur2Ac(oyl-L-Ala-gamma-D-Glu-L-Lys-D-Ala-D-Ala)](n)-di-trans,octa-cis-undecaprenyl diphosphate + beta-D-GlcNAc-(1-&gt;4)-Mur2Ac(oyl-L-Ala-gamma-D-Glu-L-Lys-D-Ala-D-Ala)-di-trans,octa-cis-undecaprenyl diphosphate = [GlcNAc-(1-&gt;4)-Mur2Ac(oyl-L-Ala-gamma-D-Glu-L-Lys-D-Ala-D-Ala)](n+1)-di-trans,octa-cis-undecaprenyl diphosphate + di-trans,octa-cis-undecaprenyl diphosphate + H(+)</text>
        <dbReference type="Rhea" id="RHEA:23708"/>
        <dbReference type="Rhea" id="RHEA-COMP:9602"/>
        <dbReference type="Rhea" id="RHEA-COMP:9603"/>
        <dbReference type="ChEBI" id="CHEBI:15378"/>
        <dbReference type="ChEBI" id="CHEBI:58405"/>
        <dbReference type="ChEBI" id="CHEBI:60033"/>
        <dbReference type="ChEBI" id="CHEBI:78435"/>
        <dbReference type="EC" id="2.4.99.28"/>
    </reaction>
</comment>
<keyword evidence="4 17" id="KW-0812">Transmembrane</keyword>
<feature type="transmembrane region" description="Helical" evidence="17">
    <location>
        <begin position="355"/>
        <end position="376"/>
    </location>
</feature>
<comment type="subcellular location">
    <subcellularLocation>
        <location evidence="1">Membrane</location>
        <topology evidence="1">Multi-pass membrane protein</topology>
    </subcellularLocation>
</comment>
<evidence type="ECO:0000313" key="18">
    <source>
        <dbReference type="EMBL" id="MBO0481028.1"/>
    </source>
</evidence>
<dbReference type="InterPro" id="IPR018365">
    <property type="entry name" value="Cell_cycle_FtsW-rel_CS"/>
</dbReference>
<keyword evidence="8 17" id="KW-0472">Membrane</keyword>
<name>A0ABS3HX27_9ENTE</name>
<feature type="transmembrane region" description="Helical" evidence="17">
    <location>
        <begin position="226"/>
        <end position="246"/>
    </location>
</feature>
<dbReference type="PANTHER" id="PTHR30474:SF2">
    <property type="entry name" value="PEPTIDOGLYCAN GLYCOSYLTRANSFERASE FTSW-RELATED"/>
    <property type="match status" value="1"/>
</dbReference>
<feature type="transmembrane region" description="Helical" evidence="17">
    <location>
        <begin position="388"/>
        <end position="407"/>
    </location>
</feature>
<keyword evidence="7 17" id="KW-1133">Transmembrane helix</keyword>
<keyword evidence="6" id="KW-0573">Peptidoglycan synthesis</keyword>
<keyword evidence="5" id="KW-0133">Cell shape</keyword>
<comment type="similarity">
    <text evidence="11">Belongs to the SEDS family. FtsW subfamily.</text>
</comment>
<dbReference type="PROSITE" id="PS00428">
    <property type="entry name" value="FTSW_RODA_SPOVE"/>
    <property type="match status" value="1"/>
</dbReference>
<dbReference type="PANTHER" id="PTHR30474">
    <property type="entry name" value="CELL CYCLE PROTEIN"/>
    <property type="match status" value="1"/>
</dbReference>
<organism evidence="18 19">
    <name type="scientific">Candidatus Enterococcus courvalinii</name>
    <dbReference type="NCBI Taxonomy" id="2815329"/>
    <lineage>
        <taxon>Bacteria</taxon>
        <taxon>Bacillati</taxon>
        <taxon>Bacillota</taxon>
        <taxon>Bacilli</taxon>
        <taxon>Lactobacillales</taxon>
        <taxon>Enterococcaceae</taxon>
        <taxon>Enterococcus</taxon>
    </lineage>
</organism>
<dbReference type="Proteomes" id="UP000664832">
    <property type="component" value="Unassembled WGS sequence"/>
</dbReference>
<feature type="transmembrane region" description="Helical" evidence="17">
    <location>
        <begin position="86"/>
        <end position="105"/>
    </location>
</feature>
<dbReference type="EC" id="2.4.99.28" evidence="14"/>
<evidence type="ECO:0000256" key="4">
    <source>
        <dbReference type="ARBA" id="ARBA00022692"/>
    </source>
</evidence>
<reference evidence="18 19" key="1">
    <citation type="submission" date="2021-03" db="EMBL/GenBank/DDBJ databases">
        <title>Enterococcal diversity collection.</title>
        <authorList>
            <person name="Gilmore M.S."/>
            <person name="Schwartzman J."/>
            <person name="Van Tyne D."/>
            <person name="Martin M."/>
            <person name="Earl A.M."/>
            <person name="Manson A.L."/>
            <person name="Straub T."/>
            <person name="Salamzade R."/>
            <person name="Saavedra J."/>
            <person name="Lebreton F."/>
            <person name="Prichula J."/>
            <person name="Schaufler K."/>
            <person name="Gaca A."/>
            <person name="Sgardioli B."/>
            <person name="Wagenaar J."/>
            <person name="Strong T."/>
        </authorList>
    </citation>
    <scope>NUCLEOTIDE SEQUENCE [LARGE SCALE GENOMIC DNA]</scope>
    <source>
        <strain evidence="18 19">MSG2901</strain>
    </source>
</reference>
<evidence type="ECO:0000256" key="13">
    <source>
        <dbReference type="ARBA" id="ARBA00041418"/>
    </source>
</evidence>
<feature type="transmembrane region" description="Helical" evidence="17">
    <location>
        <begin position="322"/>
        <end position="343"/>
    </location>
</feature>
<feature type="transmembrane region" description="Helical" evidence="17">
    <location>
        <begin position="117"/>
        <end position="139"/>
    </location>
</feature>